<feature type="region of interest" description="Disordered" evidence="4">
    <location>
        <begin position="1"/>
        <end position="36"/>
    </location>
</feature>
<evidence type="ECO:0000313" key="6">
    <source>
        <dbReference type="Proteomes" id="UP000326062"/>
    </source>
</evidence>
<evidence type="ECO:0000256" key="4">
    <source>
        <dbReference type="SAM" id="MobiDB-lite"/>
    </source>
</evidence>
<dbReference type="InterPro" id="IPR002209">
    <property type="entry name" value="Fibroblast_GF_fam"/>
</dbReference>
<dbReference type="Proteomes" id="UP000326062">
    <property type="component" value="Chromosome X"/>
</dbReference>
<accession>A0A5N3XE27</accession>
<name>A0A5N3XE27_MUNRE</name>
<evidence type="ECO:0000256" key="3">
    <source>
        <dbReference type="RuleBase" id="RU049442"/>
    </source>
</evidence>
<comment type="caution">
    <text evidence="5">The sequence shown here is derived from an EMBL/GenBank/DDBJ whole genome shotgun (WGS) entry which is preliminary data.</text>
</comment>
<dbReference type="AlphaFoldDB" id="A0A5N3XE27"/>
<dbReference type="PRINTS" id="PR00263">
    <property type="entry name" value="HBGFFGF"/>
</dbReference>
<dbReference type="Pfam" id="PF00167">
    <property type="entry name" value="FGF"/>
    <property type="match status" value="1"/>
</dbReference>
<proteinExistence type="inferred from homology"/>
<dbReference type="InterPro" id="IPR008996">
    <property type="entry name" value="IL1/FGF"/>
</dbReference>
<keyword evidence="6" id="KW-1185">Reference proteome</keyword>
<reference evidence="5 6" key="1">
    <citation type="submission" date="2019-06" db="EMBL/GenBank/DDBJ databases">
        <title>Discovery of a novel chromosome fission-fusion reversal in muntjac.</title>
        <authorList>
            <person name="Mudd A.B."/>
            <person name="Bredeson J.V."/>
            <person name="Baum R."/>
            <person name="Hockemeyer D."/>
            <person name="Rokhsar D.S."/>
        </authorList>
    </citation>
    <scope>NUCLEOTIDE SEQUENCE [LARGE SCALE GENOMIC DNA]</scope>
    <source>
        <strain evidence="5">UCam_UCB_Mr</strain>
        <tissue evidence="5">Fibroblast cell line</tissue>
    </source>
</reference>
<dbReference type="PANTHER" id="PTHR11486">
    <property type="entry name" value="FIBROBLAST GROWTH FACTOR"/>
    <property type="match status" value="1"/>
</dbReference>
<gene>
    <name evidence="5" type="ORF">FD755_016002</name>
</gene>
<dbReference type="EMBL" id="VCEB01000011">
    <property type="protein sequence ID" value="KAB0372210.1"/>
    <property type="molecule type" value="Genomic_DNA"/>
</dbReference>
<evidence type="ECO:0000256" key="1">
    <source>
        <dbReference type="ARBA" id="ARBA00007936"/>
    </source>
</evidence>
<dbReference type="GO" id="GO:0008083">
    <property type="term" value="F:growth factor activity"/>
    <property type="evidence" value="ECO:0007669"/>
    <property type="project" value="UniProtKB-KW"/>
</dbReference>
<dbReference type="Gene3D" id="2.80.10.50">
    <property type="match status" value="1"/>
</dbReference>
<dbReference type="SMART" id="SM00442">
    <property type="entry name" value="FGF"/>
    <property type="match status" value="1"/>
</dbReference>
<keyword evidence="2" id="KW-0339">Growth factor</keyword>
<evidence type="ECO:0000313" key="5">
    <source>
        <dbReference type="EMBL" id="KAB0372210.1"/>
    </source>
</evidence>
<organism evidence="5 6">
    <name type="scientific">Muntiacus reevesi</name>
    <name type="common">Reeves' muntjac</name>
    <name type="synonym">Cervus reevesi</name>
    <dbReference type="NCBI Taxonomy" id="9886"/>
    <lineage>
        <taxon>Eukaryota</taxon>
        <taxon>Metazoa</taxon>
        <taxon>Chordata</taxon>
        <taxon>Craniata</taxon>
        <taxon>Vertebrata</taxon>
        <taxon>Euteleostomi</taxon>
        <taxon>Mammalia</taxon>
        <taxon>Eutheria</taxon>
        <taxon>Laurasiatheria</taxon>
        <taxon>Artiodactyla</taxon>
        <taxon>Ruminantia</taxon>
        <taxon>Pecora</taxon>
        <taxon>Cervidae</taxon>
        <taxon>Muntiacinae</taxon>
        <taxon>Muntiacus</taxon>
    </lineage>
</organism>
<evidence type="ECO:0000256" key="2">
    <source>
        <dbReference type="ARBA" id="ARBA00023030"/>
    </source>
</evidence>
<dbReference type="SUPFAM" id="SSF50353">
    <property type="entry name" value="Cytokine"/>
    <property type="match status" value="1"/>
</dbReference>
<comment type="similarity">
    <text evidence="1 3">Belongs to the heparin-binding growth factors family.</text>
</comment>
<sequence length="232" mass="26139">MAAAIASSLIRQKRQAREREKSNACKCVSSPSKGKTSCDKNKLNVFSRVKLFGSKKRRRRRPEPQLKGIVTKLYSRQGYHLQLQADGTIDGTKDEDSTYTLFNLIPVGLRVVAIQGVQTKLYLAMNSEGYLYTSAISTILLLNKCRGFILFTNARFECISNYMRSFSLLNTWLSRASLAAQMVKNLPAVQKARVLSLGREDPLQKGMATHSNILQHKTKKLNDISYFIKKNG</sequence>
<protein>
    <recommendedName>
        <fullName evidence="3">Fibroblast growth factor</fullName>
        <shortName evidence="3">FGF</shortName>
    </recommendedName>
</protein>